<dbReference type="Proteomes" id="UP000474104">
    <property type="component" value="Unassembled WGS sequence"/>
</dbReference>
<reference evidence="1 2" key="1">
    <citation type="submission" date="2019-07" db="EMBL/GenBank/DDBJ databases">
        <title>Draft genome sequences of 15 bacterial species constituting the stable defined intestinal microbiota of the GM15 gnotobiotic mouse model.</title>
        <authorList>
            <person name="Elie C."/>
            <person name="Mathieu A."/>
            <person name="Saliou A."/>
            <person name="Darnaud M."/>
            <person name="Leulier F."/>
            <person name="Tamellini A."/>
        </authorList>
    </citation>
    <scope>NUCLEOTIDE SEQUENCE [LARGE SCALE GENOMIC DNA]</scope>
    <source>
        <strain evidence="2">ASF 502</strain>
    </source>
</reference>
<dbReference type="AlphaFoldDB" id="A0A9X5CG27"/>
<gene>
    <name evidence="1" type="ORF">FMM80_30480</name>
</gene>
<proteinExistence type="predicted"/>
<name>A0A9X5CG27_9FIRM</name>
<organism evidence="1 2">
    <name type="scientific">Schaedlerella arabinosiphila</name>
    <dbReference type="NCBI Taxonomy" id="2044587"/>
    <lineage>
        <taxon>Bacteria</taxon>
        <taxon>Bacillati</taxon>
        <taxon>Bacillota</taxon>
        <taxon>Clostridia</taxon>
        <taxon>Lachnospirales</taxon>
        <taxon>Lachnospiraceae</taxon>
        <taxon>Schaedlerella</taxon>
    </lineage>
</organism>
<dbReference type="EMBL" id="VIRB01000184">
    <property type="protein sequence ID" value="NDO72717.1"/>
    <property type="molecule type" value="Genomic_DNA"/>
</dbReference>
<evidence type="ECO:0000313" key="2">
    <source>
        <dbReference type="Proteomes" id="UP000474104"/>
    </source>
</evidence>
<evidence type="ECO:0008006" key="3">
    <source>
        <dbReference type="Google" id="ProtNLM"/>
    </source>
</evidence>
<evidence type="ECO:0000313" key="1">
    <source>
        <dbReference type="EMBL" id="NDO72717.1"/>
    </source>
</evidence>
<accession>A0A9X5CG27</accession>
<sequence>AIEKGFDDLKNDLDMKRLRIHSNTAMEGRIFIQFVALILTTYLRRIMEKQGWNRSHNLQEIMSEMKSLKEISVEGKRKKLVTTPTKFQRQIMELYQVTLWPVYNLSGF</sequence>
<protein>
    <recommendedName>
        <fullName evidence="3">Transposase</fullName>
    </recommendedName>
</protein>
<feature type="non-terminal residue" evidence="1">
    <location>
        <position position="1"/>
    </location>
</feature>
<comment type="caution">
    <text evidence="1">The sequence shown here is derived from an EMBL/GenBank/DDBJ whole genome shotgun (WGS) entry which is preliminary data.</text>
</comment>